<gene>
    <name evidence="1" type="ORF">AVDCRST_MAG95-2056</name>
</gene>
<feature type="non-terminal residue" evidence="1">
    <location>
        <position position="1"/>
    </location>
</feature>
<dbReference type="AlphaFoldDB" id="A0A6J4IP36"/>
<organism evidence="1">
    <name type="scientific">uncultured Adhaeribacter sp</name>
    <dbReference type="NCBI Taxonomy" id="448109"/>
    <lineage>
        <taxon>Bacteria</taxon>
        <taxon>Pseudomonadati</taxon>
        <taxon>Bacteroidota</taxon>
        <taxon>Cytophagia</taxon>
        <taxon>Cytophagales</taxon>
        <taxon>Hymenobacteraceae</taxon>
        <taxon>Adhaeribacter</taxon>
        <taxon>environmental samples</taxon>
    </lineage>
</organism>
<feature type="non-terminal residue" evidence="1">
    <location>
        <position position="44"/>
    </location>
</feature>
<accession>A0A6J4IP36</accession>
<evidence type="ECO:0000313" key="1">
    <source>
        <dbReference type="EMBL" id="CAA9255062.1"/>
    </source>
</evidence>
<reference evidence="1" key="1">
    <citation type="submission" date="2020-02" db="EMBL/GenBank/DDBJ databases">
        <authorList>
            <person name="Meier V. D."/>
        </authorList>
    </citation>
    <scope>NUCLEOTIDE SEQUENCE</scope>
    <source>
        <strain evidence="1">AVDCRST_MAG95</strain>
    </source>
</reference>
<name>A0A6J4IP36_9BACT</name>
<protein>
    <submittedName>
        <fullName evidence="1">Uncharacterized protein</fullName>
    </submittedName>
</protein>
<proteinExistence type="predicted"/>
<dbReference type="EMBL" id="CADCTJ010000644">
    <property type="protein sequence ID" value="CAA9255062.1"/>
    <property type="molecule type" value="Genomic_DNA"/>
</dbReference>
<sequence length="44" mass="5149">ETVQRPLPAGIVAEHYSFLDAALPRQPIRRLFYLLKPVWPGIRY</sequence>